<evidence type="ECO:0000313" key="11">
    <source>
        <dbReference type="Proteomes" id="UP000654279"/>
    </source>
</evidence>
<comment type="subcellular location">
    <subcellularLocation>
        <location evidence="8">Cell membrane</location>
        <topology evidence="8">Multi-pass membrane protein</topology>
    </subcellularLocation>
    <subcellularLocation>
        <location evidence="1">Membrane</location>
        <topology evidence="1">Multi-pass membrane protein</topology>
    </subcellularLocation>
</comment>
<evidence type="ECO:0000256" key="7">
    <source>
        <dbReference type="ARBA" id="ARBA00035652"/>
    </source>
</evidence>
<comment type="similarity">
    <text evidence="7">In the N-terminal section; belongs to the binding-protein-dependent transport system permease family.</text>
</comment>
<dbReference type="Pfam" id="PF00528">
    <property type="entry name" value="BPD_transp_1"/>
    <property type="match status" value="1"/>
</dbReference>
<evidence type="ECO:0000256" key="5">
    <source>
        <dbReference type="ARBA" id="ARBA00023136"/>
    </source>
</evidence>
<accession>A0A926CZV6</accession>
<dbReference type="Pfam" id="PF04069">
    <property type="entry name" value="OpuAC"/>
    <property type="match status" value="1"/>
</dbReference>
<feature type="transmembrane region" description="Helical" evidence="8">
    <location>
        <begin position="35"/>
        <end position="56"/>
    </location>
</feature>
<dbReference type="InterPro" id="IPR000515">
    <property type="entry name" value="MetI-like"/>
</dbReference>
<dbReference type="EMBL" id="JACRSO010000001">
    <property type="protein sequence ID" value="MBC8528643.1"/>
    <property type="molecule type" value="Genomic_DNA"/>
</dbReference>
<dbReference type="SUPFAM" id="SSF161098">
    <property type="entry name" value="MetI-like"/>
    <property type="match status" value="1"/>
</dbReference>
<dbReference type="PANTHER" id="PTHR30177:SF4">
    <property type="entry name" value="OSMOPROTECTANT IMPORT PERMEASE PROTEIN OSMW"/>
    <property type="match status" value="1"/>
</dbReference>
<evidence type="ECO:0000313" key="10">
    <source>
        <dbReference type="EMBL" id="MBC8528643.1"/>
    </source>
</evidence>
<feature type="transmembrane region" description="Helical" evidence="8">
    <location>
        <begin position="207"/>
        <end position="226"/>
    </location>
</feature>
<dbReference type="PANTHER" id="PTHR30177">
    <property type="entry name" value="GLYCINE BETAINE/L-PROLINE TRANSPORT SYSTEM PERMEASE PROTEIN PROW"/>
    <property type="match status" value="1"/>
</dbReference>
<comment type="similarity">
    <text evidence="8">Belongs to the binding-protein-dependent transport system permease family.</text>
</comment>
<evidence type="ECO:0000256" key="2">
    <source>
        <dbReference type="ARBA" id="ARBA00022448"/>
    </source>
</evidence>
<protein>
    <submittedName>
        <fullName evidence="10">ABC transporter permease subunit</fullName>
    </submittedName>
</protein>
<dbReference type="Gene3D" id="1.10.3720.10">
    <property type="entry name" value="MetI-like"/>
    <property type="match status" value="1"/>
</dbReference>
<keyword evidence="4 8" id="KW-1133">Transmembrane helix</keyword>
<dbReference type="CDD" id="cd13609">
    <property type="entry name" value="PBP2_Opu_like_1"/>
    <property type="match status" value="1"/>
</dbReference>
<evidence type="ECO:0000256" key="3">
    <source>
        <dbReference type="ARBA" id="ARBA00022692"/>
    </source>
</evidence>
<dbReference type="SUPFAM" id="SSF53850">
    <property type="entry name" value="Periplasmic binding protein-like II"/>
    <property type="match status" value="1"/>
</dbReference>
<name>A0A926CZV6_9FIRM</name>
<proteinExistence type="inferred from homology"/>
<evidence type="ECO:0000256" key="8">
    <source>
        <dbReference type="RuleBase" id="RU363032"/>
    </source>
</evidence>
<dbReference type="Gene3D" id="3.40.190.120">
    <property type="entry name" value="Osmoprotection protein (prox), domain 2"/>
    <property type="match status" value="1"/>
</dbReference>
<feature type="domain" description="ABC transmembrane type-1" evidence="9">
    <location>
        <begin position="1"/>
        <end position="176"/>
    </location>
</feature>
<dbReference type="InterPro" id="IPR007210">
    <property type="entry name" value="ABC_Gly_betaine_transp_sub-bd"/>
</dbReference>
<feature type="transmembrane region" description="Helical" evidence="8">
    <location>
        <begin position="158"/>
        <end position="176"/>
    </location>
</feature>
<reference evidence="10" key="1">
    <citation type="submission" date="2020-08" db="EMBL/GenBank/DDBJ databases">
        <title>Genome public.</title>
        <authorList>
            <person name="Liu C."/>
            <person name="Sun Q."/>
        </authorList>
    </citation>
    <scope>NUCLEOTIDE SEQUENCE</scope>
    <source>
        <strain evidence="10">NSJ-44</strain>
    </source>
</reference>
<evidence type="ECO:0000259" key="9">
    <source>
        <dbReference type="PROSITE" id="PS50928"/>
    </source>
</evidence>
<dbReference type="InterPro" id="IPR035906">
    <property type="entry name" value="MetI-like_sf"/>
</dbReference>
<keyword evidence="3 8" id="KW-0812">Transmembrane</keyword>
<gene>
    <name evidence="10" type="ORF">H8699_04220</name>
</gene>
<dbReference type="GO" id="GO:0022857">
    <property type="term" value="F:transmembrane transporter activity"/>
    <property type="evidence" value="ECO:0007669"/>
    <property type="project" value="InterPro"/>
</dbReference>
<feature type="transmembrane region" description="Helical" evidence="8">
    <location>
        <begin position="124"/>
        <end position="146"/>
    </location>
</feature>
<evidence type="ECO:0000256" key="6">
    <source>
        <dbReference type="ARBA" id="ARBA00035642"/>
    </source>
</evidence>
<dbReference type="GO" id="GO:0031460">
    <property type="term" value="P:glycine betaine transport"/>
    <property type="evidence" value="ECO:0007669"/>
    <property type="project" value="TreeGrafter"/>
</dbReference>
<dbReference type="CDD" id="cd06261">
    <property type="entry name" value="TM_PBP2"/>
    <property type="match status" value="1"/>
</dbReference>
<dbReference type="PROSITE" id="PS50928">
    <property type="entry name" value="ABC_TM1"/>
    <property type="match status" value="1"/>
</dbReference>
<dbReference type="Gene3D" id="3.40.190.10">
    <property type="entry name" value="Periplasmic binding protein-like II"/>
    <property type="match status" value="1"/>
</dbReference>
<keyword evidence="11" id="KW-1185">Reference proteome</keyword>
<organism evidence="10 11">
    <name type="scientific">Luoshenia tenuis</name>
    <dbReference type="NCBI Taxonomy" id="2763654"/>
    <lineage>
        <taxon>Bacteria</taxon>
        <taxon>Bacillati</taxon>
        <taxon>Bacillota</taxon>
        <taxon>Clostridia</taxon>
        <taxon>Christensenellales</taxon>
        <taxon>Christensenellaceae</taxon>
        <taxon>Luoshenia</taxon>
    </lineage>
</organism>
<sequence length="502" mass="54360">MNMTTIAVLISLAIGVPLGILICRSKKVSSIVIGIANVFQSIPSLALLAFAVPFVGIGTKPAIIMVIVYALLPIIKNTYTGISGIDPKMIEAARGTGLNRTQRLFKVQLPIAAPFIMAGVRISAVTAVGTMTIASFVGAGGLGWFINLGLNSGDPAMVLLGAIPASLLALLLDFILSKLEKVITPEGLKPADQIQHVSRKKRRRQKAVVFALCGILVALPIGTNIAESMGGQDRTVVIGTSNFTEAIILGYVYSELIEANTDLTVEQKFNLNGTTICFNALKGGSIDMVTSYTGTALTGMLQQPISSDVDGVYDTVKTMMQEQFGIRVSQPLGFNNNYVLSVRPETAQQYNLEKLSDLAAVSSELRLGATVDFIQREDNLPSLKEEYGINFKEENGLAANIRYQAITSAQVDIIDAFSTDAMLEKTQLTTLEDDRNFFPPYYAINLVREETLEQHPELEGVLAKLDGVLDEPTMRNMNYQVDVEGKDAQQVARDFLTEKGLI</sequence>
<evidence type="ECO:0000256" key="4">
    <source>
        <dbReference type="ARBA" id="ARBA00022989"/>
    </source>
</evidence>
<dbReference type="GO" id="GO:0043190">
    <property type="term" value="C:ATP-binding cassette (ABC) transporter complex"/>
    <property type="evidence" value="ECO:0007669"/>
    <property type="project" value="InterPro"/>
</dbReference>
<feature type="transmembrane region" description="Helical" evidence="8">
    <location>
        <begin position="62"/>
        <end position="79"/>
    </location>
</feature>
<dbReference type="AlphaFoldDB" id="A0A926CZV6"/>
<dbReference type="Proteomes" id="UP000654279">
    <property type="component" value="Unassembled WGS sequence"/>
</dbReference>
<dbReference type="InterPro" id="IPR051204">
    <property type="entry name" value="ABC_transp_perm/SBD"/>
</dbReference>
<keyword evidence="2 8" id="KW-0813">Transport</keyword>
<dbReference type="FunFam" id="1.10.3720.10:FF:000001">
    <property type="entry name" value="Glycine betaine ABC transporter, permease"/>
    <property type="match status" value="1"/>
</dbReference>
<comment type="similarity">
    <text evidence="6">In the C-terminal section; belongs to the OsmX family.</text>
</comment>
<evidence type="ECO:0000256" key="1">
    <source>
        <dbReference type="ARBA" id="ARBA00004141"/>
    </source>
</evidence>
<feature type="transmembrane region" description="Helical" evidence="8">
    <location>
        <begin position="6"/>
        <end position="23"/>
    </location>
</feature>
<keyword evidence="5 8" id="KW-0472">Membrane</keyword>
<comment type="caution">
    <text evidence="10">The sequence shown here is derived from an EMBL/GenBank/DDBJ whole genome shotgun (WGS) entry which is preliminary data.</text>
</comment>